<keyword evidence="2 6" id="KW-0641">Proline biosynthesis</keyword>
<protein>
    <recommendedName>
        <fullName evidence="6 7">Pyrroline-5-carboxylate reductase</fullName>
        <shortName evidence="6">P5C reductase</shortName>
        <shortName evidence="6">P5CR</shortName>
        <ecNumber evidence="6 7">1.5.1.2</ecNumber>
    </recommendedName>
    <alternativeName>
        <fullName evidence="6">PCA reductase</fullName>
    </alternativeName>
</protein>
<accession>A0A0D6DZ84</accession>
<evidence type="ECO:0000256" key="7">
    <source>
        <dbReference type="NCBIfam" id="TIGR00112"/>
    </source>
</evidence>
<dbReference type="PROSITE" id="PS00521">
    <property type="entry name" value="P5CR"/>
    <property type="match status" value="1"/>
</dbReference>
<gene>
    <name evidence="6" type="primary">proC</name>
    <name evidence="12" type="ORF">LACPI_2057</name>
</gene>
<dbReference type="AlphaFoldDB" id="A0A0D6DZ84"/>
<dbReference type="EMBL" id="LN774769">
    <property type="protein sequence ID" value="CEN29257.1"/>
    <property type="molecule type" value="Genomic_DNA"/>
</dbReference>
<dbReference type="UniPathway" id="UPA00098">
    <property type="reaction ID" value="UER00361"/>
</dbReference>
<dbReference type="InterPro" id="IPR053790">
    <property type="entry name" value="P5CR-like_CS"/>
</dbReference>
<dbReference type="FunFam" id="1.10.3730.10:FF:000001">
    <property type="entry name" value="Pyrroline-5-carboxylate reductase"/>
    <property type="match status" value="1"/>
</dbReference>
<feature type="domain" description="Pyrroline-5-carboxylate reductase catalytic N-terminal" evidence="10">
    <location>
        <begin position="4"/>
        <end position="90"/>
    </location>
</feature>
<dbReference type="NCBIfam" id="TIGR00112">
    <property type="entry name" value="proC"/>
    <property type="match status" value="1"/>
</dbReference>
<dbReference type="InterPro" id="IPR008927">
    <property type="entry name" value="6-PGluconate_DH-like_C_sf"/>
</dbReference>
<evidence type="ECO:0000256" key="5">
    <source>
        <dbReference type="ARBA" id="ARBA00058118"/>
    </source>
</evidence>
<dbReference type="RefSeq" id="WP_047916252.1">
    <property type="nucleotide sequence ID" value="NZ_LN774769.1"/>
</dbReference>
<dbReference type="PANTHER" id="PTHR11645:SF0">
    <property type="entry name" value="PYRROLINE-5-CARBOXYLATE REDUCTASE 3"/>
    <property type="match status" value="1"/>
</dbReference>
<comment type="similarity">
    <text evidence="1 6 9">Belongs to the pyrroline-5-carboxylate reductase family.</text>
</comment>
<dbReference type="PIRSF" id="PIRSF000193">
    <property type="entry name" value="Pyrrol-5-carb_rd"/>
    <property type="match status" value="1"/>
</dbReference>
<proteinExistence type="inferred from homology"/>
<dbReference type="KEGG" id="lpk:LACPI_2057"/>
<comment type="subcellular location">
    <subcellularLocation>
        <location evidence="6">Cytoplasm</location>
    </subcellularLocation>
</comment>
<comment type="function">
    <text evidence="5 6">Catalyzes the reduction of 1-pyrroline-5-carboxylate (PCA) to L-proline.</text>
</comment>
<evidence type="ECO:0000256" key="6">
    <source>
        <dbReference type="HAMAP-Rule" id="MF_01925"/>
    </source>
</evidence>
<evidence type="ECO:0000256" key="9">
    <source>
        <dbReference type="RuleBase" id="RU003903"/>
    </source>
</evidence>
<dbReference type="SUPFAM" id="SSF48179">
    <property type="entry name" value="6-phosphogluconate dehydrogenase C-terminal domain-like"/>
    <property type="match status" value="1"/>
</dbReference>
<dbReference type="HOGENOM" id="CLU_042344_3_1_9"/>
<evidence type="ECO:0000256" key="1">
    <source>
        <dbReference type="ARBA" id="ARBA00005525"/>
    </source>
</evidence>
<keyword evidence="3 6" id="KW-0521">NADP</keyword>
<dbReference type="GO" id="GO:0055129">
    <property type="term" value="P:L-proline biosynthetic process"/>
    <property type="evidence" value="ECO:0007669"/>
    <property type="project" value="UniProtKB-UniRule"/>
</dbReference>
<dbReference type="PANTHER" id="PTHR11645">
    <property type="entry name" value="PYRROLINE-5-CARBOXYLATE REDUCTASE"/>
    <property type="match status" value="1"/>
</dbReference>
<reference evidence="13" key="1">
    <citation type="submission" date="2015-01" db="EMBL/GenBank/DDBJ databases">
        <authorList>
            <person name="Andreevskaya M."/>
        </authorList>
    </citation>
    <scope>NUCLEOTIDE SEQUENCE [LARGE SCALE GENOMIC DNA]</scope>
    <source>
        <strain evidence="13">MKFS47</strain>
    </source>
</reference>
<feature type="binding site" evidence="8">
    <location>
        <begin position="7"/>
        <end position="12"/>
    </location>
    <ligand>
        <name>NADP(+)</name>
        <dbReference type="ChEBI" id="CHEBI:58349"/>
    </ligand>
</feature>
<comment type="pathway">
    <text evidence="6 9">Amino-acid biosynthesis; L-proline biosynthesis; L-proline from L-glutamate 5-semialdehyde: step 1/1.</text>
</comment>
<dbReference type="EC" id="1.5.1.2" evidence="6 7"/>
<dbReference type="SUPFAM" id="SSF51735">
    <property type="entry name" value="NAD(P)-binding Rossmann-fold domains"/>
    <property type="match status" value="1"/>
</dbReference>
<dbReference type="HAMAP" id="MF_01925">
    <property type="entry name" value="P5C_reductase"/>
    <property type="match status" value="1"/>
</dbReference>
<dbReference type="Pfam" id="PF14748">
    <property type="entry name" value="P5CR_dimer"/>
    <property type="match status" value="1"/>
</dbReference>
<dbReference type="Proteomes" id="UP000033166">
    <property type="component" value="Chromosome I"/>
</dbReference>
<comment type="catalytic activity">
    <reaction evidence="6 9">
        <text>L-proline + NADP(+) = (S)-1-pyrroline-5-carboxylate + NADPH + 2 H(+)</text>
        <dbReference type="Rhea" id="RHEA:14109"/>
        <dbReference type="ChEBI" id="CHEBI:15378"/>
        <dbReference type="ChEBI" id="CHEBI:17388"/>
        <dbReference type="ChEBI" id="CHEBI:57783"/>
        <dbReference type="ChEBI" id="CHEBI:58349"/>
        <dbReference type="ChEBI" id="CHEBI:60039"/>
        <dbReference type="EC" id="1.5.1.2"/>
    </reaction>
</comment>
<dbReference type="InterPro" id="IPR028939">
    <property type="entry name" value="P5C_Rdtase_cat_N"/>
</dbReference>
<evidence type="ECO:0000313" key="12">
    <source>
        <dbReference type="EMBL" id="CEN29257.1"/>
    </source>
</evidence>
<dbReference type="GO" id="GO:0005737">
    <property type="term" value="C:cytoplasm"/>
    <property type="evidence" value="ECO:0007669"/>
    <property type="project" value="UniProtKB-SubCell"/>
</dbReference>
<dbReference type="Gene3D" id="1.10.3730.10">
    <property type="entry name" value="ProC C-terminal domain-like"/>
    <property type="match status" value="1"/>
</dbReference>
<dbReference type="STRING" id="1364.LP2241_50419"/>
<dbReference type="InterPro" id="IPR029036">
    <property type="entry name" value="P5CR_dimer"/>
</dbReference>
<name>A0A0D6DZ84_9LACT</name>
<evidence type="ECO:0000259" key="11">
    <source>
        <dbReference type="Pfam" id="PF14748"/>
    </source>
</evidence>
<dbReference type="InterPro" id="IPR000304">
    <property type="entry name" value="Pyrroline-COOH_reductase"/>
</dbReference>
<evidence type="ECO:0000313" key="13">
    <source>
        <dbReference type="Proteomes" id="UP000033166"/>
    </source>
</evidence>
<evidence type="ECO:0000259" key="10">
    <source>
        <dbReference type="Pfam" id="PF03807"/>
    </source>
</evidence>
<evidence type="ECO:0000256" key="2">
    <source>
        <dbReference type="ARBA" id="ARBA00022650"/>
    </source>
</evidence>
<dbReference type="Gene3D" id="3.40.50.720">
    <property type="entry name" value="NAD(P)-binding Rossmann-like Domain"/>
    <property type="match status" value="1"/>
</dbReference>
<keyword evidence="6 9" id="KW-0028">Amino-acid biosynthesis</keyword>
<keyword evidence="4 6" id="KW-0560">Oxidoreductase</keyword>
<feature type="domain" description="Pyrroline-5-carboxylate reductase dimerisation" evidence="11">
    <location>
        <begin position="153"/>
        <end position="257"/>
    </location>
</feature>
<feature type="binding site" evidence="8">
    <location>
        <begin position="65"/>
        <end position="68"/>
    </location>
    <ligand>
        <name>NADP(+)</name>
        <dbReference type="ChEBI" id="CHEBI:58349"/>
    </ligand>
</feature>
<evidence type="ECO:0000256" key="4">
    <source>
        <dbReference type="ARBA" id="ARBA00023002"/>
    </source>
</evidence>
<dbReference type="InterPro" id="IPR036291">
    <property type="entry name" value="NAD(P)-bd_dom_sf"/>
</dbReference>
<evidence type="ECO:0000256" key="8">
    <source>
        <dbReference type="PIRSR" id="PIRSR000193-1"/>
    </source>
</evidence>
<dbReference type="Pfam" id="PF03807">
    <property type="entry name" value="F420_oxidored"/>
    <property type="match status" value="1"/>
</dbReference>
<sequence length="259" mass="27196">MIAIGFIGAGKMASAIINGLDKDTFSIQISGRTLDTTQKTAHMLGIKAAASHAELIQSSDIVVLAVKPHIIPAILSVHEINKPLVSIAAGMTMSDLESLTTSKQPLIRVMPNINATIQKSTTGITRNANVSDDTFATVTAIFESIGSVHEVAEKDFGTFTALAGSSPAYIYMFIDAMSRAGVLHGMSKDVSTKIVAETVLASAEMLLFSDLNPWTLVDNVSSPGGTTVAGIVSLEQNNFVATVIDAITATVDKNKAMSK</sequence>
<keyword evidence="6" id="KW-0963">Cytoplasm</keyword>
<evidence type="ECO:0000256" key="3">
    <source>
        <dbReference type="ARBA" id="ARBA00022857"/>
    </source>
</evidence>
<organism evidence="12 13">
    <name type="scientific">Pseudolactococcus piscium MKFS47</name>
    <dbReference type="NCBI Taxonomy" id="297352"/>
    <lineage>
        <taxon>Bacteria</taxon>
        <taxon>Bacillati</taxon>
        <taxon>Bacillota</taxon>
        <taxon>Bacilli</taxon>
        <taxon>Lactobacillales</taxon>
        <taxon>Streptococcaceae</taxon>
        <taxon>Pseudolactococcus</taxon>
    </lineage>
</organism>
<dbReference type="GO" id="GO:0004735">
    <property type="term" value="F:pyrroline-5-carboxylate reductase activity"/>
    <property type="evidence" value="ECO:0007669"/>
    <property type="project" value="UniProtKB-UniRule"/>
</dbReference>
<comment type="catalytic activity">
    <reaction evidence="6">
        <text>L-proline + NAD(+) = (S)-1-pyrroline-5-carboxylate + NADH + 2 H(+)</text>
        <dbReference type="Rhea" id="RHEA:14105"/>
        <dbReference type="ChEBI" id="CHEBI:15378"/>
        <dbReference type="ChEBI" id="CHEBI:17388"/>
        <dbReference type="ChEBI" id="CHEBI:57540"/>
        <dbReference type="ChEBI" id="CHEBI:57945"/>
        <dbReference type="ChEBI" id="CHEBI:60039"/>
        <dbReference type="EC" id="1.5.1.2"/>
    </reaction>
</comment>